<sequence length="120" mass="12382">MIRLGFATLAVLSALATGAVAQSTNSQSSGSSAAQPMNSNDSSNPAVTHKPADSPQTTGAVEPGANSFTEAQARSRLEAQGFSNVTELRKDDQGIWRGKAQRDGKSASVAIDYKGTVQAQ</sequence>
<dbReference type="Proteomes" id="UP001017257">
    <property type="component" value="Chromosome"/>
</dbReference>
<accession>A0ABY5RL32</accession>
<keyword evidence="4" id="KW-1185">Reference proteome</keyword>
<feature type="signal peptide" evidence="2">
    <location>
        <begin position="1"/>
        <end position="21"/>
    </location>
</feature>
<reference evidence="3" key="1">
    <citation type="submission" date="2022-08" db="EMBL/GenBank/DDBJ databases">
        <title>Microvirga terrae sp. nov., isolated from soil.</title>
        <authorList>
            <person name="Kim K.H."/>
            <person name="Seo Y.L."/>
            <person name="Kim J.M."/>
            <person name="Lee J.K."/>
            <person name="Han D.M."/>
            <person name="Jeon C.O."/>
        </authorList>
    </citation>
    <scope>NUCLEOTIDE SEQUENCE</scope>
    <source>
        <strain evidence="3">R24</strain>
    </source>
</reference>
<proteinExistence type="predicted"/>
<name>A0ABY5RL32_9HYPH</name>
<feature type="region of interest" description="Disordered" evidence="1">
    <location>
        <begin position="20"/>
        <end position="120"/>
    </location>
</feature>
<evidence type="ECO:0000256" key="2">
    <source>
        <dbReference type="SAM" id="SignalP"/>
    </source>
</evidence>
<evidence type="ECO:0000256" key="1">
    <source>
        <dbReference type="SAM" id="MobiDB-lite"/>
    </source>
</evidence>
<dbReference type="RefSeq" id="WP_173949193.1">
    <property type="nucleotide sequence ID" value="NZ_CP102845.1"/>
</dbReference>
<gene>
    <name evidence="3" type="ORF">HPT29_015530</name>
</gene>
<evidence type="ECO:0000313" key="3">
    <source>
        <dbReference type="EMBL" id="UVF17926.1"/>
    </source>
</evidence>
<protein>
    <submittedName>
        <fullName evidence="3">PepSY domain-containing protein</fullName>
    </submittedName>
</protein>
<dbReference type="EMBL" id="CP102845">
    <property type="protein sequence ID" value="UVF17926.1"/>
    <property type="molecule type" value="Genomic_DNA"/>
</dbReference>
<organism evidence="3 4">
    <name type="scientific">Microvirga terrae</name>
    <dbReference type="NCBI Taxonomy" id="2740529"/>
    <lineage>
        <taxon>Bacteria</taxon>
        <taxon>Pseudomonadati</taxon>
        <taxon>Pseudomonadota</taxon>
        <taxon>Alphaproteobacteria</taxon>
        <taxon>Hyphomicrobiales</taxon>
        <taxon>Methylobacteriaceae</taxon>
        <taxon>Microvirga</taxon>
    </lineage>
</organism>
<evidence type="ECO:0000313" key="4">
    <source>
        <dbReference type="Proteomes" id="UP001017257"/>
    </source>
</evidence>
<keyword evidence="2" id="KW-0732">Signal</keyword>
<feature type="chain" id="PRO_5046604393" evidence="2">
    <location>
        <begin position="22"/>
        <end position="120"/>
    </location>
</feature>
<feature type="compositionally biased region" description="Polar residues" evidence="1">
    <location>
        <begin position="36"/>
        <end position="46"/>
    </location>
</feature>
<feature type="compositionally biased region" description="Basic and acidic residues" evidence="1">
    <location>
        <begin position="87"/>
        <end position="105"/>
    </location>
</feature>
<feature type="compositionally biased region" description="Low complexity" evidence="1">
    <location>
        <begin position="21"/>
        <end position="35"/>
    </location>
</feature>